<dbReference type="PANTHER" id="PTHR13345:SF13">
    <property type="entry name" value="MEDIATOR OF RNA POLYMERASE II TRANSCRIPTION SUBUNIT 10"/>
    <property type="match status" value="1"/>
</dbReference>
<sequence length="137" mass="15635">MAEKFDNLEEHLEKFVENIRQMGIIVSDFQPSSQTGLNQKLNFMITGLQDIEKCRQQLHEINVPLEAFEYIDQGRNPQLYTKECLERALAKNEQVKGKIDTMTKRCVHGIWQKQSVAMFAHASCVCVEGAIIRAGHG</sequence>
<name>A0AAY5KTG9_ESOLU</name>
<accession>A0AAY5KTG9</accession>
<evidence type="ECO:0000256" key="5">
    <source>
        <dbReference type="ARBA" id="ARBA00023159"/>
    </source>
</evidence>
<dbReference type="GO" id="GO:0003712">
    <property type="term" value="F:transcription coregulator activity"/>
    <property type="evidence" value="ECO:0007669"/>
    <property type="project" value="InterPro"/>
</dbReference>
<dbReference type="PANTHER" id="PTHR13345">
    <property type="entry name" value="MEDIATOR OF RNA POLYMERASE II TRANSCRIPTION SUBUNIT 10"/>
    <property type="match status" value="1"/>
</dbReference>
<keyword evidence="4 9" id="KW-0805">Transcription regulation</keyword>
<evidence type="ECO:0000256" key="4">
    <source>
        <dbReference type="ARBA" id="ARBA00023015"/>
    </source>
</evidence>
<dbReference type="Pfam" id="PF09748">
    <property type="entry name" value="Med10"/>
    <property type="match status" value="1"/>
</dbReference>
<comment type="function">
    <text evidence="9">Component of the Mediator complex, a coactivator involved in the regulated transcription of nearly all RNA polymerase II-dependent genes. Mediator functions as a bridge to convey information from gene-specific regulatory proteins to the basal RNA polymerase II transcription machinery. Mediator is recruited to promoters by direct interactions with regulatory proteins and serves as a scaffold for the assembly of a functional preinitiation complex with RNA polymerase II and the general transcription factors.</text>
</comment>
<dbReference type="AlphaFoldDB" id="A0AAY5KTG9"/>
<keyword evidence="5 9" id="KW-0010">Activator</keyword>
<evidence type="ECO:0000313" key="11">
    <source>
        <dbReference type="Proteomes" id="UP000265140"/>
    </source>
</evidence>
<comment type="similarity">
    <text evidence="2 9">Belongs to the Mediator complex subunit 10 family.</text>
</comment>
<dbReference type="InterPro" id="IPR019145">
    <property type="entry name" value="Mediator_Med10"/>
</dbReference>
<reference evidence="10" key="2">
    <citation type="submission" date="2025-08" db="UniProtKB">
        <authorList>
            <consortium name="Ensembl"/>
        </authorList>
    </citation>
    <scope>IDENTIFICATION</scope>
</reference>
<evidence type="ECO:0000256" key="9">
    <source>
        <dbReference type="RuleBase" id="RU364146"/>
    </source>
</evidence>
<reference evidence="10" key="3">
    <citation type="submission" date="2025-09" db="UniProtKB">
        <authorList>
            <consortium name="Ensembl"/>
        </authorList>
    </citation>
    <scope>IDENTIFICATION</scope>
</reference>
<dbReference type="GO" id="GO:0006357">
    <property type="term" value="P:regulation of transcription by RNA polymerase II"/>
    <property type="evidence" value="ECO:0007669"/>
    <property type="project" value="InterPro"/>
</dbReference>
<evidence type="ECO:0000256" key="2">
    <source>
        <dbReference type="ARBA" id="ARBA00005389"/>
    </source>
</evidence>
<protein>
    <recommendedName>
        <fullName evidence="3 9">Mediator of RNA polymerase II transcription subunit 10</fullName>
    </recommendedName>
    <alternativeName>
        <fullName evidence="8 9">Mediator complex subunit 10</fullName>
    </alternativeName>
</protein>
<proteinExistence type="inferred from homology"/>
<keyword evidence="7 9" id="KW-0539">Nucleus</keyword>
<dbReference type="GeneTree" id="ENSGT00940000166335"/>
<evidence type="ECO:0000256" key="6">
    <source>
        <dbReference type="ARBA" id="ARBA00023163"/>
    </source>
</evidence>
<evidence type="ECO:0000256" key="7">
    <source>
        <dbReference type="ARBA" id="ARBA00023242"/>
    </source>
</evidence>
<organism evidence="10 11">
    <name type="scientific">Esox lucius</name>
    <name type="common">Northern pike</name>
    <dbReference type="NCBI Taxonomy" id="8010"/>
    <lineage>
        <taxon>Eukaryota</taxon>
        <taxon>Metazoa</taxon>
        <taxon>Chordata</taxon>
        <taxon>Craniata</taxon>
        <taxon>Vertebrata</taxon>
        <taxon>Euteleostomi</taxon>
        <taxon>Actinopterygii</taxon>
        <taxon>Neopterygii</taxon>
        <taxon>Teleostei</taxon>
        <taxon>Protacanthopterygii</taxon>
        <taxon>Esociformes</taxon>
        <taxon>Esocidae</taxon>
        <taxon>Esox</taxon>
    </lineage>
</organism>
<comment type="subcellular location">
    <subcellularLocation>
        <location evidence="1 9">Nucleus</location>
    </subcellularLocation>
</comment>
<dbReference type="Proteomes" id="UP000265140">
    <property type="component" value="Chromosome 10"/>
</dbReference>
<evidence type="ECO:0000313" key="10">
    <source>
        <dbReference type="Ensembl" id="ENSELUP00000092468.1"/>
    </source>
</evidence>
<evidence type="ECO:0000256" key="3">
    <source>
        <dbReference type="ARBA" id="ARBA00019617"/>
    </source>
</evidence>
<evidence type="ECO:0000256" key="1">
    <source>
        <dbReference type="ARBA" id="ARBA00004123"/>
    </source>
</evidence>
<evidence type="ECO:0000256" key="8">
    <source>
        <dbReference type="ARBA" id="ARBA00032004"/>
    </source>
</evidence>
<comment type="subunit">
    <text evidence="9">Component of the Mediator complex.</text>
</comment>
<gene>
    <name evidence="9 10" type="primary">MED10</name>
</gene>
<dbReference type="Ensembl" id="ENSELUT00000106808.1">
    <property type="protein sequence ID" value="ENSELUP00000092468.1"/>
    <property type="gene ID" value="ENSELUG00000024056.3"/>
</dbReference>
<keyword evidence="11" id="KW-1185">Reference proteome</keyword>
<dbReference type="GO" id="GO:0016592">
    <property type="term" value="C:mediator complex"/>
    <property type="evidence" value="ECO:0007669"/>
    <property type="project" value="InterPro"/>
</dbReference>
<keyword evidence="6 9" id="KW-0804">Transcription</keyword>
<reference evidence="10 11" key="1">
    <citation type="submission" date="2020-02" db="EMBL/GenBank/DDBJ databases">
        <title>Esox lucius (northern pike) genome, fEsoLuc1, primary haplotype.</title>
        <authorList>
            <person name="Myers G."/>
            <person name="Karagic N."/>
            <person name="Meyer A."/>
            <person name="Pippel M."/>
            <person name="Reichard M."/>
            <person name="Winkler S."/>
            <person name="Tracey A."/>
            <person name="Sims Y."/>
            <person name="Howe K."/>
            <person name="Rhie A."/>
            <person name="Formenti G."/>
            <person name="Durbin R."/>
            <person name="Fedrigo O."/>
            <person name="Jarvis E.D."/>
        </authorList>
    </citation>
    <scope>NUCLEOTIDE SEQUENCE [LARGE SCALE GENOMIC DNA]</scope>
</reference>